<comment type="caution">
    <text evidence="6">The sequence shown here is derived from an EMBL/GenBank/DDBJ whole genome shotgun (WGS) entry which is preliminary data.</text>
</comment>
<dbReference type="PANTHER" id="PTHR11360">
    <property type="entry name" value="MONOCARBOXYLATE TRANSPORTER"/>
    <property type="match status" value="1"/>
</dbReference>
<protein>
    <submittedName>
        <fullName evidence="6">Major facilitator superfamily domain-containing protein</fullName>
    </submittedName>
</protein>
<evidence type="ECO:0000256" key="3">
    <source>
        <dbReference type="SAM" id="MobiDB-lite"/>
    </source>
</evidence>
<feature type="transmembrane region" description="Helical" evidence="4">
    <location>
        <begin position="122"/>
        <end position="138"/>
    </location>
</feature>
<evidence type="ECO:0000256" key="2">
    <source>
        <dbReference type="ARBA" id="ARBA00006727"/>
    </source>
</evidence>
<gene>
    <name evidence="6" type="ORF">BDP27DRAFT_1419658</name>
</gene>
<sequence>MSANSIRTFSLETETIHDPENGSNNEKTDGLKDQKIRKQTGEDVDDFPDGGLRAWLMVLGTFLTTFATFGFVNSWGVFQAYYEQNLLKDSTASDIAWIGSYALVFFPALVTGRLFDIGIFKIPFATASAILVATSFLTGQCTKYWQFILCQGIALGLTCGMLFGPSMGVIGHWFKRKRGLALGVNALGSSLGGTVIPIATRRLLVEVGFPWTMRILGFLMLFALAFPNIILARRLPPKRAPGGILDFAAFKSAPYTIYCISALIAFLGMYTVLTYIEISANSVGIDDNFSFYLVSITNAASGFGRITAGITADKFGAINFLAPMTIIAGILTYAWPLATTKSEFIIVGIIYGFSSGVYVSCFLIPVYEMSPVNDIGRRTGLIMTFGAVGALVGPPISGAINTATGGFRDVGYYAGSTIILSVAFMIITRQLVLKQLWGKF</sequence>
<dbReference type="PROSITE" id="PS50850">
    <property type="entry name" value="MFS"/>
    <property type="match status" value="1"/>
</dbReference>
<feature type="domain" description="Major facilitator superfamily (MFS) profile" evidence="5">
    <location>
        <begin position="254"/>
        <end position="440"/>
    </location>
</feature>
<evidence type="ECO:0000256" key="1">
    <source>
        <dbReference type="ARBA" id="ARBA00004141"/>
    </source>
</evidence>
<keyword evidence="4" id="KW-0812">Transmembrane</keyword>
<name>A0A9P5U9F4_9AGAR</name>
<keyword evidence="7" id="KW-1185">Reference proteome</keyword>
<evidence type="ECO:0000313" key="6">
    <source>
        <dbReference type="EMBL" id="KAF9070894.1"/>
    </source>
</evidence>
<feature type="transmembrane region" description="Helical" evidence="4">
    <location>
        <begin position="54"/>
        <end position="75"/>
    </location>
</feature>
<feature type="compositionally biased region" description="Basic and acidic residues" evidence="3">
    <location>
        <begin position="14"/>
        <end position="33"/>
    </location>
</feature>
<feature type="transmembrane region" description="Helical" evidence="4">
    <location>
        <begin position="144"/>
        <end position="167"/>
    </location>
</feature>
<dbReference type="OrthoDB" id="6509908at2759"/>
<dbReference type="AlphaFoldDB" id="A0A9P5U9F4"/>
<keyword evidence="4" id="KW-1133">Transmembrane helix</keyword>
<organism evidence="6 7">
    <name type="scientific">Rhodocollybia butyracea</name>
    <dbReference type="NCBI Taxonomy" id="206335"/>
    <lineage>
        <taxon>Eukaryota</taxon>
        <taxon>Fungi</taxon>
        <taxon>Dikarya</taxon>
        <taxon>Basidiomycota</taxon>
        <taxon>Agaricomycotina</taxon>
        <taxon>Agaricomycetes</taxon>
        <taxon>Agaricomycetidae</taxon>
        <taxon>Agaricales</taxon>
        <taxon>Marasmiineae</taxon>
        <taxon>Omphalotaceae</taxon>
        <taxon>Rhodocollybia</taxon>
    </lineage>
</organism>
<keyword evidence="4" id="KW-0472">Membrane</keyword>
<evidence type="ECO:0000313" key="7">
    <source>
        <dbReference type="Proteomes" id="UP000772434"/>
    </source>
</evidence>
<dbReference type="InterPro" id="IPR036259">
    <property type="entry name" value="MFS_trans_sf"/>
</dbReference>
<dbReference type="SUPFAM" id="SSF103473">
    <property type="entry name" value="MFS general substrate transporter"/>
    <property type="match status" value="1"/>
</dbReference>
<dbReference type="EMBL" id="JADNRY010000037">
    <property type="protein sequence ID" value="KAF9070894.1"/>
    <property type="molecule type" value="Genomic_DNA"/>
</dbReference>
<dbReference type="GO" id="GO:0022857">
    <property type="term" value="F:transmembrane transporter activity"/>
    <property type="evidence" value="ECO:0007669"/>
    <property type="project" value="InterPro"/>
</dbReference>
<evidence type="ECO:0000256" key="4">
    <source>
        <dbReference type="SAM" id="Phobius"/>
    </source>
</evidence>
<comment type="similarity">
    <text evidence="2">Belongs to the major facilitator superfamily. Monocarboxylate porter (TC 2.A.1.13) family.</text>
</comment>
<dbReference type="Gene3D" id="1.20.1250.20">
    <property type="entry name" value="MFS general substrate transporter like domains"/>
    <property type="match status" value="2"/>
</dbReference>
<dbReference type="GO" id="GO:0016020">
    <property type="term" value="C:membrane"/>
    <property type="evidence" value="ECO:0007669"/>
    <property type="project" value="UniProtKB-SubCell"/>
</dbReference>
<comment type="subcellular location">
    <subcellularLocation>
        <location evidence="1">Membrane</location>
        <topology evidence="1">Multi-pass membrane protein</topology>
    </subcellularLocation>
</comment>
<feature type="transmembrane region" description="Helical" evidence="4">
    <location>
        <begin position="95"/>
        <end position="115"/>
    </location>
</feature>
<dbReference type="Proteomes" id="UP000772434">
    <property type="component" value="Unassembled WGS sequence"/>
</dbReference>
<feature type="transmembrane region" description="Helical" evidence="4">
    <location>
        <begin position="179"/>
        <end position="199"/>
    </location>
</feature>
<dbReference type="InterPro" id="IPR011701">
    <property type="entry name" value="MFS"/>
</dbReference>
<reference evidence="6" key="1">
    <citation type="submission" date="2020-11" db="EMBL/GenBank/DDBJ databases">
        <authorList>
            <consortium name="DOE Joint Genome Institute"/>
            <person name="Ahrendt S."/>
            <person name="Riley R."/>
            <person name="Andreopoulos W."/>
            <person name="Labutti K."/>
            <person name="Pangilinan J."/>
            <person name="Ruiz-Duenas F.J."/>
            <person name="Barrasa J.M."/>
            <person name="Sanchez-Garcia M."/>
            <person name="Camarero S."/>
            <person name="Miyauchi S."/>
            <person name="Serrano A."/>
            <person name="Linde D."/>
            <person name="Babiker R."/>
            <person name="Drula E."/>
            <person name="Ayuso-Fernandez I."/>
            <person name="Pacheco R."/>
            <person name="Padilla G."/>
            <person name="Ferreira P."/>
            <person name="Barriuso J."/>
            <person name="Kellner H."/>
            <person name="Castanera R."/>
            <person name="Alfaro M."/>
            <person name="Ramirez L."/>
            <person name="Pisabarro A.G."/>
            <person name="Kuo A."/>
            <person name="Tritt A."/>
            <person name="Lipzen A."/>
            <person name="He G."/>
            <person name="Yan M."/>
            <person name="Ng V."/>
            <person name="Cullen D."/>
            <person name="Martin F."/>
            <person name="Rosso M.-N."/>
            <person name="Henrissat B."/>
            <person name="Hibbett D."/>
            <person name="Martinez A.T."/>
            <person name="Grigoriev I.V."/>
        </authorList>
    </citation>
    <scope>NUCLEOTIDE SEQUENCE</scope>
    <source>
        <strain evidence="6">AH 40177</strain>
    </source>
</reference>
<dbReference type="InterPro" id="IPR050327">
    <property type="entry name" value="Proton-linked_MCT"/>
</dbReference>
<dbReference type="CDD" id="cd17352">
    <property type="entry name" value="MFS_MCT_SLC16"/>
    <property type="match status" value="1"/>
</dbReference>
<dbReference type="Pfam" id="PF07690">
    <property type="entry name" value="MFS_1"/>
    <property type="match status" value="1"/>
</dbReference>
<feature type="transmembrane region" description="Helical" evidence="4">
    <location>
        <begin position="379"/>
        <end position="400"/>
    </location>
</feature>
<feature type="transmembrane region" description="Helical" evidence="4">
    <location>
        <begin position="211"/>
        <end position="232"/>
    </location>
</feature>
<feature type="transmembrane region" description="Helical" evidence="4">
    <location>
        <begin position="320"/>
        <end position="338"/>
    </location>
</feature>
<feature type="transmembrane region" description="Helical" evidence="4">
    <location>
        <begin position="253"/>
        <end position="276"/>
    </location>
</feature>
<evidence type="ECO:0000259" key="5">
    <source>
        <dbReference type="PROSITE" id="PS50850"/>
    </source>
</evidence>
<dbReference type="InterPro" id="IPR020846">
    <property type="entry name" value="MFS_dom"/>
</dbReference>
<feature type="transmembrane region" description="Helical" evidence="4">
    <location>
        <begin position="344"/>
        <end position="367"/>
    </location>
</feature>
<dbReference type="PANTHER" id="PTHR11360:SF284">
    <property type="entry name" value="EG:103B4.3 PROTEIN-RELATED"/>
    <property type="match status" value="1"/>
</dbReference>
<feature type="region of interest" description="Disordered" evidence="3">
    <location>
        <begin position="1"/>
        <end position="33"/>
    </location>
</feature>
<accession>A0A9P5U9F4</accession>
<proteinExistence type="inferred from homology"/>
<feature type="compositionally biased region" description="Polar residues" evidence="3">
    <location>
        <begin position="1"/>
        <end position="13"/>
    </location>
</feature>
<feature type="transmembrane region" description="Helical" evidence="4">
    <location>
        <begin position="412"/>
        <end position="432"/>
    </location>
</feature>